<dbReference type="EMBL" id="JBHUIT010000003">
    <property type="protein sequence ID" value="MFD2256211.1"/>
    <property type="molecule type" value="Genomic_DNA"/>
</dbReference>
<dbReference type="InterPro" id="IPR027417">
    <property type="entry name" value="P-loop_NTPase"/>
</dbReference>
<dbReference type="PANTHER" id="PTHR42711">
    <property type="entry name" value="ABC TRANSPORTER ATP-BINDING PROTEIN"/>
    <property type="match status" value="1"/>
</dbReference>
<reference evidence="8" key="1">
    <citation type="journal article" date="2019" name="Int. J. Syst. Evol. Microbiol.">
        <title>The Global Catalogue of Microorganisms (GCM) 10K type strain sequencing project: providing services to taxonomists for standard genome sequencing and annotation.</title>
        <authorList>
            <consortium name="The Broad Institute Genomics Platform"/>
            <consortium name="The Broad Institute Genome Sequencing Center for Infectious Disease"/>
            <person name="Wu L."/>
            <person name="Ma J."/>
        </authorList>
    </citation>
    <scope>NUCLEOTIDE SEQUENCE [LARGE SCALE GENOMIC DNA]</scope>
    <source>
        <strain evidence="8">CGMCC 4.7106</strain>
    </source>
</reference>
<keyword evidence="8" id="KW-1185">Reference proteome</keyword>
<evidence type="ECO:0000256" key="1">
    <source>
        <dbReference type="ARBA" id="ARBA00005417"/>
    </source>
</evidence>
<protein>
    <submittedName>
        <fullName evidence="7">ATP-binding cassette domain-containing protein</fullName>
    </submittedName>
</protein>
<sequence>MHIELEGLSKAFGPVSALKEFDITIPDSSIIALLGKNGAGKSTLLKILAGLLVPDKGTIRYDGQNFSRENLDLRKRLYFTPDIPLLFPDHTSAWNISTLTKLYGKSIQGREEHLTYWLEETGCAALINRTVGLLSRGQVWKVNLGCVAAIEPELWLVDEPFASGMDAIGMAAFRQLATHLSKQGSTIIYTTQMVEMAVDFSDHVCVIREGDKTLWSPSSELRSRIDMDPEAAKHILLADRNFR</sequence>
<dbReference type="SMART" id="SM00382">
    <property type="entry name" value="AAA"/>
    <property type="match status" value="1"/>
</dbReference>
<name>A0ABW5D679_9BACT</name>
<evidence type="ECO:0000259" key="6">
    <source>
        <dbReference type="PROSITE" id="PS50893"/>
    </source>
</evidence>
<dbReference type="GO" id="GO:0005524">
    <property type="term" value="F:ATP binding"/>
    <property type="evidence" value="ECO:0007669"/>
    <property type="project" value="UniProtKB-KW"/>
</dbReference>
<evidence type="ECO:0000256" key="3">
    <source>
        <dbReference type="ARBA" id="ARBA00022458"/>
    </source>
</evidence>
<evidence type="ECO:0000313" key="7">
    <source>
        <dbReference type="EMBL" id="MFD2256211.1"/>
    </source>
</evidence>
<dbReference type="InterPro" id="IPR003593">
    <property type="entry name" value="AAA+_ATPase"/>
</dbReference>
<gene>
    <name evidence="7" type="ORF">ACFSSA_05970</name>
</gene>
<dbReference type="InterPro" id="IPR050763">
    <property type="entry name" value="ABC_transporter_ATP-binding"/>
</dbReference>
<evidence type="ECO:0000256" key="2">
    <source>
        <dbReference type="ARBA" id="ARBA00022448"/>
    </source>
</evidence>
<dbReference type="RefSeq" id="WP_386819242.1">
    <property type="nucleotide sequence ID" value="NZ_JBHUIT010000003.1"/>
</dbReference>
<proteinExistence type="inferred from homology"/>
<comment type="similarity">
    <text evidence="1">Belongs to the ABC transporter superfamily.</text>
</comment>
<dbReference type="CDD" id="cd03230">
    <property type="entry name" value="ABC_DR_subfamily_A"/>
    <property type="match status" value="1"/>
</dbReference>
<accession>A0ABW5D679</accession>
<evidence type="ECO:0000313" key="8">
    <source>
        <dbReference type="Proteomes" id="UP001597375"/>
    </source>
</evidence>
<dbReference type="InterPro" id="IPR003439">
    <property type="entry name" value="ABC_transporter-like_ATP-bd"/>
</dbReference>
<dbReference type="PANTHER" id="PTHR42711:SF5">
    <property type="entry name" value="ABC TRANSPORTER ATP-BINDING PROTEIN NATA"/>
    <property type="match status" value="1"/>
</dbReference>
<keyword evidence="5 7" id="KW-0067">ATP-binding</keyword>
<evidence type="ECO:0000256" key="4">
    <source>
        <dbReference type="ARBA" id="ARBA00022741"/>
    </source>
</evidence>
<evidence type="ECO:0000256" key="5">
    <source>
        <dbReference type="ARBA" id="ARBA00022840"/>
    </source>
</evidence>
<keyword evidence="2" id="KW-0813">Transport</keyword>
<feature type="domain" description="ABC transporter" evidence="6">
    <location>
        <begin position="3"/>
        <end position="234"/>
    </location>
</feature>
<dbReference type="PROSITE" id="PS50893">
    <property type="entry name" value="ABC_TRANSPORTER_2"/>
    <property type="match status" value="1"/>
</dbReference>
<dbReference type="Pfam" id="PF00005">
    <property type="entry name" value="ABC_tran"/>
    <property type="match status" value="1"/>
</dbReference>
<dbReference type="SUPFAM" id="SSF52540">
    <property type="entry name" value="P-loop containing nucleoside triphosphate hydrolases"/>
    <property type="match status" value="1"/>
</dbReference>
<keyword evidence="3" id="KW-0536">Nodulation</keyword>
<dbReference type="Gene3D" id="3.40.50.300">
    <property type="entry name" value="P-loop containing nucleotide triphosphate hydrolases"/>
    <property type="match status" value="1"/>
</dbReference>
<dbReference type="Proteomes" id="UP001597375">
    <property type="component" value="Unassembled WGS sequence"/>
</dbReference>
<organism evidence="7 8">
    <name type="scientific">Luteolibacter algae</name>
    <dbReference type="NCBI Taxonomy" id="454151"/>
    <lineage>
        <taxon>Bacteria</taxon>
        <taxon>Pseudomonadati</taxon>
        <taxon>Verrucomicrobiota</taxon>
        <taxon>Verrucomicrobiia</taxon>
        <taxon>Verrucomicrobiales</taxon>
        <taxon>Verrucomicrobiaceae</taxon>
        <taxon>Luteolibacter</taxon>
    </lineage>
</organism>
<comment type="caution">
    <text evidence="7">The sequence shown here is derived from an EMBL/GenBank/DDBJ whole genome shotgun (WGS) entry which is preliminary data.</text>
</comment>
<keyword evidence="4" id="KW-0547">Nucleotide-binding</keyword>